<dbReference type="Pfam" id="PF08167">
    <property type="entry name" value="RIX1"/>
    <property type="match status" value="1"/>
</dbReference>
<name>A0A6A5K2G1_9PLEO</name>
<sequence>MAPVTSELATLRALTFRISSTPTSQLPQHVPAIAASLANCRTLLSSAQTSGAKATSSESSVAIHKYRTLLSTLLQDRTPQGRWCAIVLVKATVEVGGWETLQKSLPWVRGLVGFLNKPDPPSSKKLCIITLTRIFLLTREYPTLVREITTPSLPAFVQSCLQIINSKAVTPTLLQIILECFNELLPRHPTIFRSYLKHLYPLLGHLVAPTPSSKISREETGTKYATTSEIATAARQLYVQLPCCAPKGASSEEWAKSLKSSVNNAHLTADRIFRAVLEDWQSTAREASSVNGHTVDDEVQDLEPNKEMSPWSGIFAGGERLNGLLRIISEFLESPTANPVYFSVGMIVDLISRILSLTIPASSSKSFENAVRINAQVSKEERENLWLLLPDVHVAAIEVLLALAHRSQASTLALDAIIIDQLVWVFVAERDTAIVRTACYTVTATLLKRSGVALNKSTIDSLVPLIRACCDDLLQPEISSTPAKQTPGQAKANGNSQPQVTANADTFLTSSKSTVDPVAAFAGLKEAAHTLLPTLLANISPQYLSDSMRARLDRTAIITQNKDAMVASILNPPPSKKFGKPAASILPLIARSFPAEKDVEGMLRPRMPVIRLGGQELETDEADDDMDVEEEPENLHLADDHFVGQELDNLLETAGQTDTVVKDFAVSDASTSVTTAVAASNPVAKGPAAQTFDSVIPEPTQFLDTPKRPLGDRGTLSPSKRAKTGEDEQRTAHPIPPISVATSSADASATSPVPATSDFTATNTASAAPELPEPGEAGPDDTDSDDDDKISLVLGQDTDDESE</sequence>
<evidence type="ECO:0000256" key="2">
    <source>
        <dbReference type="ARBA" id="ARBA00010511"/>
    </source>
</evidence>
<reference evidence="7" key="1">
    <citation type="submission" date="2020-01" db="EMBL/GenBank/DDBJ databases">
        <authorList>
            <consortium name="DOE Joint Genome Institute"/>
            <person name="Haridas S."/>
            <person name="Albert R."/>
            <person name="Binder M."/>
            <person name="Bloem J."/>
            <person name="Labutti K."/>
            <person name="Salamov A."/>
            <person name="Andreopoulos B."/>
            <person name="Baker S.E."/>
            <person name="Barry K."/>
            <person name="Bills G."/>
            <person name="Bluhm B.H."/>
            <person name="Cannon C."/>
            <person name="Castanera R."/>
            <person name="Culley D.E."/>
            <person name="Daum C."/>
            <person name="Ezra D."/>
            <person name="Gonzalez J.B."/>
            <person name="Henrissat B."/>
            <person name="Kuo A."/>
            <person name="Liang C."/>
            <person name="Lipzen A."/>
            <person name="Lutzoni F."/>
            <person name="Magnuson J."/>
            <person name="Mondo S."/>
            <person name="Nolan M."/>
            <person name="Ohm R."/>
            <person name="Pangilinan J."/>
            <person name="Park H.-J."/>
            <person name="Ramirez L."/>
            <person name="Alfaro M."/>
            <person name="Sun H."/>
            <person name="Tritt A."/>
            <person name="Yoshinaga Y."/>
            <person name="Zwiers L.-H."/>
            <person name="Turgeon B.G."/>
            <person name="Goodwin S.B."/>
            <person name="Spatafora J.W."/>
            <person name="Crous P.W."/>
            <person name="Grigoriev I.V."/>
        </authorList>
    </citation>
    <scope>NUCLEOTIDE SEQUENCE</scope>
    <source>
        <strain evidence="7">P77</strain>
    </source>
</reference>
<feature type="compositionally biased region" description="Low complexity" evidence="5">
    <location>
        <begin position="739"/>
        <end position="758"/>
    </location>
</feature>
<keyword evidence="4" id="KW-0539">Nucleus</keyword>
<dbReference type="InterPro" id="IPR012583">
    <property type="entry name" value="RIX1_N"/>
</dbReference>
<comment type="similarity">
    <text evidence="2">Belongs to the RIX1/PELP1 family.</text>
</comment>
<evidence type="ECO:0000256" key="4">
    <source>
        <dbReference type="ARBA" id="ARBA00023242"/>
    </source>
</evidence>
<dbReference type="OrthoDB" id="20900at2759"/>
<evidence type="ECO:0000313" key="7">
    <source>
        <dbReference type="EMBL" id="KAF1831219.1"/>
    </source>
</evidence>
<feature type="compositionally biased region" description="Low complexity" evidence="5">
    <location>
        <begin position="765"/>
        <end position="777"/>
    </location>
</feature>
<feature type="region of interest" description="Disordered" evidence="5">
    <location>
        <begin position="480"/>
        <end position="499"/>
    </location>
</feature>
<dbReference type="PANTHER" id="PTHR34105">
    <property type="entry name" value="PROLINE-, GLUTAMIC ACID- AND LEUCINE-RICH PROTEIN 1"/>
    <property type="match status" value="1"/>
</dbReference>
<protein>
    <recommendedName>
        <fullName evidence="3">Pre-rRNA-processing protein RIX1</fullName>
    </recommendedName>
</protein>
<feature type="region of interest" description="Disordered" evidence="5">
    <location>
        <begin position="690"/>
        <end position="803"/>
    </location>
</feature>
<dbReference type="PANTHER" id="PTHR34105:SF1">
    <property type="entry name" value="PROLINE-, GLUTAMIC ACID- AND LEUCINE-RICH PROTEIN 1"/>
    <property type="match status" value="1"/>
</dbReference>
<dbReference type="SUPFAM" id="SSF48371">
    <property type="entry name" value="ARM repeat"/>
    <property type="match status" value="1"/>
</dbReference>
<dbReference type="AlphaFoldDB" id="A0A6A5K2G1"/>
<dbReference type="InterPro" id="IPR016024">
    <property type="entry name" value="ARM-type_fold"/>
</dbReference>
<accession>A0A6A5K2G1</accession>
<comment type="subcellular location">
    <subcellularLocation>
        <location evidence="1">Nucleus</location>
    </subcellularLocation>
</comment>
<dbReference type="Proteomes" id="UP000800040">
    <property type="component" value="Unassembled WGS sequence"/>
</dbReference>
<dbReference type="GO" id="GO:0005634">
    <property type="term" value="C:nucleus"/>
    <property type="evidence" value="ECO:0007669"/>
    <property type="project" value="UniProtKB-SubCell"/>
</dbReference>
<feature type="compositionally biased region" description="Acidic residues" evidence="5">
    <location>
        <begin position="778"/>
        <end position="788"/>
    </location>
</feature>
<feature type="domain" description="Pre-rRNA-processing protein RIX1 N-terminal" evidence="6">
    <location>
        <begin position="11"/>
        <end position="213"/>
    </location>
</feature>
<dbReference type="GO" id="GO:0006364">
    <property type="term" value="P:rRNA processing"/>
    <property type="evidence" value="ECO:0007669"/>
    <property type="project" value="TreeGrafter"/>
</dbReference>
<dbReference type="EMBL" id="ML975370">
    <property type="protein sequence ID" value="KAF1831219.1"/>
    <property type="molecule type" value="Genomic_DNA"/>
</dbReference>
<organism evidence="7 8">
    <name type="scientific">Decorospora gaudefroyi</name>
    <dbReference type="NCBI Taxonomy" id="184978"/>
    <lineage>
        <taxon>Eukaryota</taxon>
        <taxon>Fungi</taxon>
        <taxon>Dikarya</taxon>
        <taxon>Ascomycota</taxon>
        <taxon>Pezizomycotina</taxon>
        <taxon>Dothideomycetes</taxon>
        <taxon>Pleosporomycetidae</taxon>
        <taxon>Pleosporales</taxon>
        <taxon>Pleosporineae</taxon>
        <taxon>Pleosporaceae</taxon>
        <taxon>Decorospora</taxon>
    </lineage>
</organism>
<evidence type="ECO:0000313" key="8">
    <source>
        <dbReference type="Proteomes" id="UP000800040"/>
    </source>
</evidence>
<evidence type="ECO:0000256" key="3">
    <source>
        <dbReference type="ARBA" id="ARBA00021502"/>
    </source>
</evidence>
<proteinExistence type="inferred from homology"/>
<keyword evidence="8" id="KW-1185">Reference proteome</keyword>
<evidence type="ECO:0000259" key="6">
    <source>
        <dbReference type="Pfam" id="PF08167"/>
    </source>
</evidence>
<gene>
    <name evidence="7" type="ORF">BDW02DRAFT_505803</name>
</gene>
<evidence type="ECO:0000256" key="5">
    <source>
        <dbReference type="SAM" id="MobiDB-lite"/>
    </source>
</evidence>
<evidence type="ECO:0000256" key="1">
    <source>
        <dbReference type="ARBA" id="ARBA00004123"/>
    </source>
</evidence>